<dbReference type="AlphaFoldDB" id="A0A0G4MUP4"/>
<accession>A0A0G4MUP4</accession>
<sequence length="67" mass="7427">TGKTYILETLSKKLNVPFTIADCNAFTQAGYIGQDVETCIERLLVEANYDIKAAENGIVVLDEFDKL</sequence>
<dbReference type="PANTHER" id="PTHR48102">
    <property type="entry name" value="ATP-DEPENDENT CLP PROTEASE ATP-BINDING SUBUNIT CLPX-LIKE, MITOCHONDRIAL-RELATED"/>
    <property type="match status" value="1"/>
</dbReference>
<dbReference type="GO" id="GO:0005759">
    <property type="term" value="C:mitochondrial matrix"/>
    <property type="evidence" value="ECO:0007669"/>
    <property type="project" value="TreeGrafter"/>
</dbReference>
<dbReference type="SUPFAM" id="SSF52540">
    <property type="entry name" value="P-loop containing nucleoside triphosphate hydrolases"/>
    <property type="match status" value="1"/>
</dbReference>
<feature type="non-terminal residue" evidence="2">
    <location>
        <position position="67"/>
    </location>
</feature>
<dbReference type="PANTHER" id="PTHR48102:SF7">
    <property type="entry name" value="ATP-DEPENDENT CLP PROTEASE ATP-BINDING SUBUNIT CLPX-LIKE, MITOCHONDRIAL"/>
    <property type="match status" value="1"/>
</dbReference>
<evidence type="ECO:0000259" key="1">
    <source>
        <dbReference type="Pfam" id="PF00004"/>
    </source>
</evidence>
<dbReference type="EMBL" id="CVQH01025164">
    <property type="protein sequence ID" value="CRK37968.1"/>
    <property type="molecule type" value="Genomic_DNA"/>
</dbReference>
<dbReference type="InterPro" id="IPR003959">
    <property type="entry name" value="ATPase_AAA_core"/>
</dbReference>
<dbReference type="InterPro" id="IPR027417">
    <property type="entry name" value="P-loop_NTPase"/>
</dbReference>
<evidence type="ECO:0000313" key="3">
    <source>
        <dbReference type="Proteomes" id="UP000044602"/>
    </source>
</evidence>
<feature type="domain" description="ATPase AAA-type core" evidence="1">
    <location>
        <begin position="1"/>
        <end position="67"/>
    </location>
</feature>
<proteinExistence type="predicted"/>
<dbReference type="Gene3D" id="3.40.50.300">
    <property type="entry name" value="P-loop containing nucleotide triphosphate hydrolases"/>
    <property type="match status" value="1"/>
</dbReference>
<name>A0A0G4MUP4_VERLO</name>
<dbReference type="STRING" id="100787.A0A0G4MUP4"/>
<dbReference type="GO" id="GO:0051603">
    <property type="term" value="P:proteolysis involved in protein catabolic process"/>
    <property type="evidence" value="ECO:0007669"/>
    <property type="project" value="TreeGrafter"/>
</dbReference>
<dbReference type="GO" id="GO:0005524">
    <property type="term" value="F:ATP binding"/>
    <property type="evidence" value="ECO:0007669"/>
    <property type="project" value="InterPro"/>
</dbReference>
<dbReference type="InterPro" id="IPR050052">
    <property type="entry name" value="ATP-dep_Clp_protease_ClpX"/>
</dbReference>
<keyword evidence="3" id="KW-1185">Reference proteome</keyword>
<protein>
    <recommendedName>
        <fullName evidence="1">ATPase AAA-type core domain-containing protein</fullName>
    </recommendedName>
</protein>
<dbReference type="Proteomes" id="UP000044602">
    <property type="component" value="Unassembled WGS sequence"/>
</dbReference>
<dbReference type="GO" id="GO:0016887">
    <property type="term" value="F:ATP hydrolysis activity"/>
    <property type="evidence" value="ECO:0007669"/>
    <property type="project" value="InterPro"/>
</dbReference>
<feature type="non-terminal residue" evidence="2">
    <location>
        <position position="1"/>
    </location>
</feature>
<dbReference type="Pfam" id="PF00004">
    <property type="entry name" value="AAA"/>
    <property type="match status" value="1"/>
</dbReference>
<evidence type="ECO:0000313" key="2">
    <source>
        <dbReference type="EMBL" id="CRK37968.1"/>
    </source>
</evidence>
<gene>
    <name evidence="2" type="ORF">BN1708_020421</name>
</gene>
<organism evidence="2 3">
    <name type="scientific">Verticillium longisporum</name>
    <name type="common">Verticillium dahliae var. longisporum</name>
    <dbReference type="NCBI Taxonomy" id="100787"/>
    <lineage>
        <taxon>Eukaryota</taxon>
        <taxon>Fungi</taxon>
        <taxon>Dikarya</taxon>
        <taxon>Ascomycota</taxon>
        <taxon>Pezizomycotina</taxon>
        <taxon>Sordariomycetes</taxon>
        <taxon>Hypocreomycetidae</taxon>
        <taxon>Glomerellales</taxon>
        <taxon>Plectosphaerellaceae</taxon>
        <taxon>Verticillium</taxon>
    </lineage>
</organism>
<reference evidence="2 3" key="1">
    <citation type="submission" date="2015-05" db="EMBL/GenBank/DDBJ databases">
        <authorList>
            <person name="Wang D.B."/>
            <person name="Wang M."/>
        </authorList>
    </citation>
    <scope>NUCLEOTIDE SEQUENCE [LARGE SCALE GENOMIC DNA]</scope>
    <source>
        <strain evidence="2">VL1</strain>
    </source>
</reference>